<feature type="domain" description="Ig-like" evidence="4">
    <location>
        <begin position="251"/>
        <end position="329"/>
    </location>
</feature>
<dbReference type="InterPro" id="IPR003598">
    <property type="entry name" value="Ig_sub2"/>
</dbReference>
<evidence type="ECO:0000256" key="2">
    <source>
        <dbReference type="ARBA" id="ARBA00019671"/>
    </source>
</evidence>
<evidence type="ECO:0000259" key="4">
    <source>
        <dbReference type="PROSITE" id="PS50835"/>
    </source>
</evidence>
<keyword evidence="6" id="KW-1185">Reference proteome</keyword>
<organism evidence="5 6">
    <name type="scientific">Cotesia glomerata</name>
    <name type="common">Lepidopteran parasitic wasp</name>
    <name type="synonym">Apanteles glomeratus</name>
    <dbReference type="NCBI Taxonomy" id="32391"/>
    <lineage>
        <taxon>Eukaryota</taxon>
        <taxon>Metazoa</taxon>
        <taxon>Ecdysozoa</taxon>
        <taxon>Arthropoda</taxon>
        <taxon>Hexapoda</taxon>
        <taxon>Insecta</taxon>
        <taxon>Pterygota</taxon>
        <taxon>Neoptera</taxon>
        <taxon>Endopterygota</taxon>
        <taxon>Hymenoptera</taxon>
        <taxon>Apocrita</taxon>
        <taxon>Ichneumonoidea</taxon>
        <taxon>Braconidae</taxon>
        <taxon>Microgastrinae</taxon>
        <taxon>Cotesia</taxon>
    </lineage>
</organism>
<dbReference type="Proteomes" id="UP000826195">
    <property type="component" value="Unassembled WGS sequence"/>
</dbReference>
<dbReference type="InterPro" id="IPR003599">
    <property type="entry name" value="Ig_sub"/>
</dbReference>
<dbReference type="InterPro" id="IPR013783">
    <property type="entry name" value="Ig-like_fold"/>
</dbReference>
<dbReference type="Pfam" id="PF13927">
    <property type="entry name" value="Ig_3"/>
    <property type="match status" value="1"/>
</dbReference>
<dbReference type="PANTHER" id="PTHR15360:SF4">
    <property type="entry name" value="PROTEIN KINASE DOMAIN-CONTAINING PROTEIN"/>
    <property type="match status" value="1"/>
</dbReference>
<gene>
    <name evidence="5" type="ORF">KQX54_006549</name>
</gene>
<dbReference type="PROSITE" id="PS50835">
    <property type="entry name" value="IG_LIKE"/>
    <property type="match status" value="1"/>
</dbReference>
<feature type="chain" id="PRO_5043865870" description="Platelet-derived growth factor receptor-like protein" evidence="3">
    <location>
        <begin position="21"/>
        <end position="366"/>
    </location>
</feature>
<evidence type="ECO:0000313" key="6">
    <source>
        <dbReference type="Proteomes" id="UP000826195"/>
    </source>
</evidence>
<feature type="signal peptide" evidence="3">
    <location>
        <begin position="1"/>
        <end position="20"/>
    </location>
</feature>
<protein>
    <recommendedName>
        <fullName evidence="2">Platelet-derived growth factor receptor-like protein</fullName>
    </recommendedName>
</protein>
<dbReference type="SMART" id="SM00408">
    <property type="entry name" value="IGc2"/>
    <property type="match status" value="2"/>
</dbReference>
<reference evidence="5 6" key="1">
    <citation type="journal article" date="2021" name="J. Hered.">
        <title>A chromosome-level genome assembly of the parasitoid wasp, Cotesia glomerata (Hymenoptera: Braconidae).</title>
        <authorList>
            <person name="Pinto B.J."/>
            <person name="Weis J.J."/>
            <person name="Gamble T."/>
            <person name="Ode P.J."/>
            <person name="Paul R."/>
            <person name="Zaspel J.M."/>
        </authorList>
    </citation>
    <scope>NUCLEOTIDE SEQUENCE [LARGE SCALE GENOMIC DNA]</scope>
    <source>
        <strain evidence="5">CgM1</strain>
    </source>
</reference>
<dbReference type="SMART" id="SM00409">
    <property type="entry name" value="IG"/>
    <property type="match status" value="2"/>
</dbReference>
<dbReference type="AlphaFoldDB" id="A0AAV7IJF7"/>
<evidence type="ECO:0000313" key="5">
    <source>
        <dbReference type="EMBL" id="KAH0552175.1"/>
    </source>
</evidence>
<accession>A0AAV7IJF7</accession>
<comment type="caution">
    <text evidence="5">The sequence shown here is derived from an EMBL/GenBank/DDBJ whole genome shotgun (WGS) entry which is preliminary data.</text>
</comment>
<dbReference type="PANTHER" id="PTHR15360">
    <property type="entry name" value="PLATELET-DERIVED GROWTH FACTOR RECEPTOR LIKE"/>
    <property type="match status" value="1"/>
</dbReference>
<dbReference type="InterPro" id="IPR042495">
    <property type="entry name" value="PDGFRL"/>
</dbReference>
<dbReference type="Gene3D" id="2.60.40.10">
    <property type="entry name" value="Immunoglobulins"/>
    <property type="match status" value="2"/>
</dbReference>
<dbReference type="SUPFAM" id="SSF48726">
    <property type="entry name" value="Immunoglobulin"/>
    <property type="match status" value="2"/>
</dbReference>
<evidence type="ECO:0000256" key="1">
    <source>
        <dbReference type="ARBA" id="ARBA00011360"/>
    </source>
</evidence>
<comment type="subunit">
    <text evidence="1">Forms a complex composed of PDGFRL, TNK2 and GRB2.</text>
</comment>
<dbReference type="PIRSF" id="PIRSF000615">
    <property type="entry name" value="TyrPK_CSF1-R"/>
    <property type="match status" value="1"/>
</dbReference>
<dbReference type="InterPro" id="IPR036179">
    <property type="entry name" value="Ig-like_dom_sf"/>
</dbReference>
<proteinExistence type="predicted"/>
<evidence type="ECO:0000256" key="3">
    <source>
        <dbReference type="SAM" id="SignalP"/>
    </source>
</evidence>
<dbReference type="EMBL" id="JAHXZJ010001492">
    <property type="protein sequence ID" value="KAH0552175.1"/>
    <property type="molecule type" value="Genomic_DNA"/>
</dbReference>
<name>A0AAV7IJF7_COTGL</name>
<keyword evidence="3" id="KW-0732">Signal</keyword>
<dbReference type="InterPro" id="IPR007110">
    <property type="entry name" value="Ig-like_dom"/>
</dbReference>
<sequence length="366" mass="42482">MDFQSFRVLFLLVNIYESWANSPSFIPSNERINLFEDSTLELKCTGQKNVTFIYASDTSCSYYMSEPAKENEYKCSSQKPIITYEFDGEKYLALFRRERVIFQETGWYGCIESDKLIAEGWNGLEWIGLTPDHFNKSDDVSWTYVYILLPYRPGFVEAPPASYVYTLYEKVGNDVYFSCRATIRYSRNKLIKRGKIVSNSIRESKRGFTLKNVADADSGNYTCRNSLGYGERTSVQYVLIVTDKNSNLYNPVIINNSPEPIIPGQTLKLKCSVDTPHGHLYLLRWKIPKQSYRVSYNYFEVQNDEHSFTYTRELIISGVTNEDEGVYECEYVAPQLKKQNSYKINITIDNESLVDYNEIDACLNYF</sequence>